<evidence type="ECO:0000256" key="1">
    <source>
        <dbReference type="SAM" id="Phobius"/>
    </source>
</evidence>
<protein>
    <submittedName>
        <fullName evidence="2">Uncharacterized protein</fullName>
    </submittedName>
</protein>
<gene>
    <name evidence="2" type="ORF">E2C01_079780</name>
</gene>
<keyword evidence="1" id="KW-1133">Transmembrane helix</keyword>
<dbReference type="Proteomes" id="UP000324222">
    <property type="component" value="Unassembled WGS sequence"/>
</dbReference>
<comment type="caution">
    <text evidence="2">The sequence shown here is derived from an EMBL/GenBank/DDBJ whole genome shotgun (WGS) entry which is preliminary data.</text>
</comment>
<dbReference type="EMBL" id="VSRR010067091">
    <property type="protein sequence ID" value="MPC85022.1"/>
    <property type="molecule type" value="Genomic_DNA"/>
</dbReference>
<organism evidence="2 3">
    <name type="scientific">Portunus trituberculatus</name>
    <name type="common">Swimming crab</name>
    <name type="synonym">Neptunus trituberculatus</name>
    <dbReference type="NCBI Taxonomy" id="210409"/>
    <lineage>
        <taxon>Eukaryota</taxon>
        <taxon>Metazoa</taxon>
        <taxon>Ecdysozoa</taxon>
        <taxon>Arthropoda</taxon>
        <taxon>Crustacea</taxon>
        <taxon>Multicrustacea</taxon>
        <taxon>Malacostraca</taxon>
        <taxon>Eumalacostraca</taxon>
        <taxon>Eucarida</taxon>
        <taxon>Decapoda</taxon>
        <taxon>Pleocyemata</taxon>
        <taxon>Brachyura</taxon>
        <taxon>Eubrachyura</taxon>
        <taxon>Portunoidea</taxon>
        <taxon>Portunidae</taxon>
        <taxon>Portuninae</taxon>
        <taxon>Portunus</taxon>
    </lineage>
</organism>
<reference evidence="2 3" key="1">
    <citation type="submission" date="2019-05" db="EMBL/GenBank/DDBJ databases">
        <title>Another draft genome of Portunus trituberculatus and its Hox gene families provides insights of decapod evolution.</title>
        <authorList>
            <person name="Jeong J.-H."/>
            <person name="Song I."/>
            <person name="Kim S."/>
            <person name="Choi T."/>
            <person name="Kim D."/>
            <person name="Ryu S."/>
            <person name="Kim W."/>
        </authorList>
    </citation>
    <scope>NUCLEOTIDE SEQUENCE [LARGE SCALE GENOMIC DNA]</scope>
    <source>
        <tissue evidence="2">Muscle</tissue>
    </source>
</reference>
<proteinExistence type="predicted"/>
<name>A0A5B7IMD3_PORTR</name>
<keyword evidence="3" id="KW-1185">Reference proteome</keyword>
<sequence>MNATKTKFQEEKYLPTQRKNIYPLLGVLIGVVGALVLVAIVVVVVMKLKGDSRRERILRHVAEQGIKLPQAPLHPKDGEERTCVVVS</sequence>
<keyword evidence="1" id="KW-0812">Transmembrane</keyword>
<feature type="transmembrane region" description="Helical" evidence="1">
    <location>
        <begin position="20"/>
        <end position="46"/>
    </location>
</feature>
<evidence type="ECO:0000313" key="3">
    <source>
        <dbReference type="Proteomes" id="UP000324222"/>
    </source>
</evidence>
<dbReference type="AlphaFoldDB" id="A0A5B7IMD3"/>
<evidence type="ECO:0000313" key="2">
    <source>
        <dbReference type="EMBL" id="MPC85022.1"/>
    </source>
</evidence>
<keyword evidence="1" id="KW-0472">Membrane</keyword>
<accession>A0A5B7IMD3</accession>